<feature type="non-terminal residue" evidence="1">
    <location>
        <position position="171"/>
    </location>
</feature>
<evidence type="ECO:0000313" key="1">
    <source>
        <dbReference type="EMBL" id="CAA9337462.1"/>
    </source>
</evidence>
<accession>A0A6J4LP53</accession>
<organism evidence="1">
    <name type="scientific">uncultured Friedmanniella sp</name>
    <dbReference type="NCBI Taxonomy" id="335381"/>
    <lineage>
        <taxon>Bacteria</taxon>
        <taxon>Bacillati</taxon>
        <taxon>Actinomycetota</taxon>
        <taxon>Actinomycetes</taxon>
        <taxon>Propionibacteriales</taxon>
        <taxon>Nocardioidaceae</taxon>
        <taxon>Friedmanniella</taxon>
        <taxon>environmental samples</taxon>
    </lineage>
</organism>
<protein>
    <submittedName>
        <fullName evidence="1">Uncharacterized protein</fullName>
    </submittedName>
</protein>
<reference evidence="1" key="1">
    <citation type="submission" date="2020-02" db="EMBL/GenBank/DDBJ databases">
        <authorList>
            <person name="Meier V. D."/>
        </authorList>
    </citation>
    <scope>NUCLEOTIDE SEQUENCE</scope>
    <source>
        <strain evidence="1">AVDCRST_MAG48</strain>
    </source>
</reference>
<name>A0A6J4LP53_9ACTN</name>
<dbReference type="AlphaFoldDB" id="A0A6J4LP53"/>
<gene>
    <name evidence="1" type="ORF">AVDCRST_MAG48-3462</name>
</gene>
<sequence>MSDRGRAAAPRWAAVGVLVAVLVSLPAVVGALPVEDTDVSAAELRAAVLASGSVGYSGYAESAGGLALPVTDQLTSVADLFSDRTTMRVWWRGATDHRVDVVTTAGETGVHRDAEGSWTWEYERATATRTAAAPLELPAAPDLLPPSLGRRLLSEAVDEEVSRIGARRVAG</sequence>
<proteinExistence type="predicted"/>
<dbReference type="EMBL" id="CADCTS010000484">
    <property type="protein sequence ID" value="CAA9337462.1"/>
    <property type="molecule type" value="Genomic_DNA"/>
</dbReference>